<dbReference type="AlphaFoldDB" id="A0A0A9CDX3"/>
<name>A0A0A9CDX3_ARUDO</name>
<reference evidence="1" key="2">
    <citation type="journal article" date="2015" name="Data Brief">
        <title>Shoot transcriptome of the giant reed, Arundo donax.</title>
        <authorList>
            <person name="Barrero R.A."/>
            <person name="Guerrero F.D."/>
            <person name="Moolhuijzen P."/>
            <person name="Goolsby J.A."/>
            <person name="Tidwell J."/>
            <person name="Bellgard S.E."/>
            <person name="Bellgard M.I."/>
        </authorList>
    </citation>
    <scope>NUCLEOTIDE SEQUENCE</scope>
    <source>
        <tissue evidence="1">Shoot tissue taken approximately 20 cm above the soil surface</tissue>
    </source>
</reference>
<reference evidence="1" key="1">
    <citation type="submission" date="2014-09" db="EMBL/GenBank/DDBJ databases">
        <authorList>
            <person name="Magalhaes I.L.F."/>
            <person name="Oliveira U."/>
            <person name="Santos F.R."/>
            <person name="Vidigal T.H.D.A."/>
            <person name="Brescovit A.D."/>
            <person name="Santos A.J."/>
        </authorList>
    </citation>
    <scope>NUCLEOTIDE SEQUENCE</scope>
    <source>
        <tissue evidence="1">Shoot tissue taken approximately 20 cm above the soil surface</tissue>
    </source>
</reference>
<accession>A0A0A9CDX3</accession>
<dbReference type="EMBL" id="GBRH01226315">
    <property type="protein sequence ID" value="JAD71580.1"/>
    <property type="molecule type" value="Transcribed_RNA"/>
</dbReference>
<sequence>MLQKLANVMKHILYDQWAWDHVSVIE</sequence>
<protein>
    <submittedName>
        <fullName evidence="1">Uncharacterized protein</fullName>
    </submittedName>
</protein>
<organism evidence="1">
    <name type="scientific">Arundo donax</name>
    <name type="common">Giant reed</name>
    <name type="synonym">Donax arundinaceus</name>
    <dbReference type="NCBI Taxonomy" id="35708"/>
    <lineage>
        <taxon>Eukaryota</taxon>
        <taxon>Viridiplantae</taxon>
        <taxon>Streptophyta</taxon>
        <taxon>Embryophyta</taxon>
        <taxon>Tracheophyta</taxon>
        <taxon>Spermatophyta</taxon>
        <taxon>Magnoliopsida</taxon>
        <taxon>Liliopsida</taxon>
        <taxon>Poales</taxon>
        <taxon>Poaceae</taxon>
        <taxon>PACMAD clade</taxon>
        <taxon>Arundinoideae</taxon>
        <taxon>Arundineae</taxon>
        <taxon>Arundo</taxon>
    </lineage>
</organism>
<evidence type="ECO:0000313" key="1">
    <source>
        <dbReference type="EMBL" id="JAD71580.1"/>
    </source>
</evidence>
<proteinExistence type="predicted"/>